<comment type="caution">
    <text evidence="3">The sequence shown here is derived from an EMBL/GenBank/DDBJ whole genome shotgun (WGS) entry which is preliminary data.</text>
</comment>
<proteinExistence type="predicted"/>
<feature type="compositionally biased region" description="Basic and acidic residues" evidence="2">
    <location>
        <begin position="8"/>
        <end position="32"/>
    </location>
</feature>
<name>A0A8T0REN8_PANVG</name>
<feature type="region of interest" description="Disordered" evidence="2">
    <location>
        <begin position="1"/>
        <end position="42"/>
    </location>
</feature>
<keyword evidence="4" id="KW-1185">Reference proteome</keyword>
<evidence type="ECO:0000256" key="2">
    <source>
        <dbReference type="SAM" id="MobiDB-lite"/>
    </source>
</evidence>
<accession>A0A8T0REN8</accession>
<feature type="coiled-coil region" evidence="1">
    <location>
        <begin position="44"/>
        <end position="71"/>
    </location>
</feature>
<dbReference type="AlphaFoldDB" id="A0A8T0REN8"/>
<protein>
    <submittedName>
        <fullName evidence="3">Uncharacterized protein</fullName>
    </submittedName>
</protein>
<reference evidence="3" key="1">
    <citation type="submission" date="2020-05" db="EMBL/GenBank/DDBJ databases">
        <title>WGS assembly of Panicum virgatum.</title>
        <authorList>
            <person name="Lovell J.T."/>
            <person name="Jenkins J."/>
            <person name="Shu S."/>
            <person name="Juenger T.E."/>
            <person name="Schmutz J."/>
        </authorList>
    </citation>
    <scope>NUCLEOTIDE SEQUENCE</scope>
    <source>
        <strain evidence="3">AP13</strain>
    </source>
</reference>
<organism evidence="3 4">
    <name type="scientific">Panicum virgatum</name>
    <name type="common">Blackwell switchgrass</name>
    <dbReference type="NCBI Taxonomy" id="38727"/>
    <lineage>
        <taxon>Eukaryota</taxon>
        <taxon>Viridiplantae</taxon>
        <taxon>Streptophyta</taxon>
        <taxon>Embryophyta</taxon>
        <taxon>Tracheophyta</taxon>
        <taxon>Spermatophyta</taxon>
        <taxon>Magnoliopsida</taxon>
        <taxon>Liliopsida</taxon>
        <taxon>Poales</taxon>
        <taxon>Poaceae</taxon>
        <taxon>PACMAD clade</taxon>
        <taxon>Panicoideae</taxon>
        <taxon>Panicodae</taxon>
        <taxon>Paniceae</taxon>
        <taxon>Panicinae</taxon>
        <taxon>Panicum</taxon>
        <taxon>Panicum sect. Hiantes</taxon>
    </lineage>
</organism>
<gene>
    <name evidence="3" type="ORF">PVAP13_6KG137636</name>
</gene>
<dbReference type="EMBL" id="CM029047">
    <property type="protein sequence ID" value="KAG2583293.1"/>
    <property type="molecule type" value="Genomic_DNA"/>
</dbReference>
<dbReference type="Proteomes" id="UP000823388">
    <property type="component" value="Chromosome 6K"/>
</dbReference>
<evidence type="ECO:0000256" key="1">
    <source>
        <dbReference type="SAM" id="Coils"/>
    </source>
</evidence>
<evidence type="ECO:0000313" key="3">
    <source>
        <dbReference type="EMBL" id="KAG2583293.1"/>
    </source>
</evidence>
<keyword evidence="1" id="KW-0175">Coiled coil</keyword>
<sequence>MTPPMADNKGKQPAEGRSKRMRTAHEELRDLGSSDSSGDYAISKHDLRKEYKNIEKASRDIEKNLALEEAKFSIERQRHILAEANIASLTAELEHLRVVITELAVTMHSGGSTHLQRLKDVSRQVKEIAKKTPHPA</sequence>
<evidence type="ECO:0000313" key="4">
    <source>
        <dbReference type="Proteomes" id="UP000823388"/>
    </source>
</evidence>